<dbReference type="Proteomes" id="UP001153555">
    <property type="component" value="Unassembled WGS sequence"/>
</dbReference>
<dbReference type="EMBL" id="CACSLK010014946">
    <property type="protein sequence ID" value="CAA0816882.1"/>
    <property type="molecule type" value="Genomic_DNA"/>
</dbReference>
<dbReference type="AlphaFoldDB" id="A0A9N7MX73"/>
<comment type="caution">
    <text evidence="1">The sequence shown here is derived from an EMBL/GenBank/DDBJ whole genome shotgun (WGS) entry which is preliminary data.</text>
</comment>
<proteinExistence type="predicted"/>
<evidence type="ECO:0000313" key="2">
    <source>
        <dbReference type="Proteomes" id="UP001153555"/>
    </source>
</evidence>
<organism evidence="1 2">
    <name type="scientific">Striga hermonthica</name>
    <name type="common">Purple witchweed</name>
    <name type="synonym">Buchnera hermonthica</name>
    <dbReference type="NCBI Taxonomy" id="68872"/>
    <lineage>
        <taxon>Eukaryota</taxon>
        <taxon>Viridiplantae</taxon>
        <taxon>Streptophyta</taxon>
        <taxon>Embryophyta</taxon>
        <taxon>Tracheophyta</taxon>
        <taxon>Spermatophyta</taxon>
        <taxon>Magnoliopsida</taxon>
        <taxon>eudicotyledons</taxon>
        <taxon>Gunneridae</taxon>
        <taxon>Pentapetalae</taxon>
        <taxon>asterids</taxon>
        <taxon>lamiids</taxon>
        <taxon>Lamiales</taxon>
        <taxon>Orobanchaceae</taxon>
        <taxon>Buchnereae</taxon>
        <taxon>Striga</taxon>
    </lineage>
</organism>
<feature type="non-terminal residue" evidence="1">
    <location>
        <position position="76"/>
    </location>
</feature>
<keyword evidence="2" id="KW-1185">Reference proteome</keyword>
<sequence>CAHGVRHLCWQMFRYQAGDDVISPSVSDHDYSVPVSCSCSCQHHVIVIIFDVYFSTSFHRAQCILVLTTHFYHVFQ</sequence>
<evidence type="ECO:0000313" key="1">
    <source>
        <dbReference type="EMBL" id="CAA0816882.1"/>
    </source>
</evidence>
<feature type="non-terminal residue" evidence="1">
    <location>
        <position position="1"/>
    </location>
</feature>
<name>A0A9N7MX73_STRHE</name>
<protein>
    <submittedName>
        <fullName evidence="1">Uncharacterized protein</fullName>
    </submittedName>
</protein>
<reference evidence="1" key="1">
    <citation type="submission" date="2019-12" db="EMBL/GenBank/DDBJ databases">
        <authorList>
            <person name="Scholes J."/>
        </authorList>
    </citation>
    <scope>NUCLEOTIDE SEQUENCE</scope>
</reference>
<gene>
    <name evidence="1" type="ORF">SHERM_16747</name>
</gene>
<accession>A0A9N7MX73</accession>